<dbReference type="GO" id="GO:0008083">
    <property type="term" value="F:growth factor activity"/>
    <property type="evidence" value="ECO:0007669"/>
    <property type="project" value="UniProtKB-KW"/>
</dbReference>
<evidence type="ECO:0000256" key="3">
    <source>
        <dbReference type="ARBA" id="ARBA00022525"/>
    </source>
</evidence>
<keyword evidence="3" id="KW-0964">Secreted</keyword>
<dbReference type="InterPro" id="IPR015615">
    <property type="entry name" value="TGF-beta-rel"/>
</dbReference>
<proteinExistence type="evidence at transcript level"/>
<feature type="domain" description="TGF-beta family profile" evidence="7">
    <location>
        <begin position="136"/>
        <end position="263"/>
    </location>
</feature>
<dbReference type="GO" id="GO:0005125">
    <property type="term" value="F:cytokine activity"/>
    <property type="evidence" value="ECO:0007669"/>
    <property type="project" value="TreeGrafter"/>
</dbReference>
<dbReference type="Pfam" id="PF00019">
    <property type="entry name" value="TGF_beta"/>
    <property type="match status" value="1"/>
</dbReference>
<dbReference type="InterPro" id="IPR029034">
    <property type="entry name" value="Cystine-knot_cytokine"/>
</dbReference>
<protein>
    <submittedName>
        <fullName evidence="8">Transforming growth factor beta T SciTgfBT</fullName>
    </submittedName>
</protein>
<dbReference type="SMART" id="SM00204">
    <property type="entry name" value="TGFB"/>
    <property type="match status" value="1"/>
</dbReference>
<evidence type="ECO:0000313" key="8">
    <source>
        <dbReference type="EMBL" id="CDO67939.1"/>
    </source>
</evidence>
<comment type="subcellular location">
    <subcellularLocation>
        <location evidence="1">Secreted</location>
    </subcellularLocation>
</comment>
<accession>A0A077SQZ4</accession>
<feature type="non-terminal residue" evidence="8">
    <location>
        <position position="1"/>
    </location>
</feature>
<dbReference type="PANTHER" id="PTHR11848">
    <property type="entry name" value="TGF-BETA FAMILY"/>
    <property type="match status" value="1"/>
</dbReference>
<evidence type="ECO:0000259" key="7">
    <source>
        <dbReference type="PROSITE" id="PS51362"/>
    </source>
</evidence>
<evidence type="ECO:0000256" key="4">
    <source>
        <dbReference type="ARBA" id="ARBA00022729"/>
    </source>
</evidence>
<dbReference type="CDD" id="cd13756">
    <property type="entry name" value="TGF_beta_BMPs_GDFs"/>
    <property type="match status" value="1"/>
</dbReference>
<evidence type="ECO:0000256" key="2">
    <source>
        <dbReference type="ARBA" id="ARBA00006656"/>
    </source>
</evidence>
<dbReference type="AlphaFoldDB" id="A0A077SQZ4"/>
<gene>
    <name evidence="8" type="primary">TgfBT</name>
</gene>
<dbReference type="GO" id="GO:0005615">
    <property type="term" value="C:extracellular space"/>
    <property type="evidence" value="ECO:0007669"/>
    <property type="project" value="TreeGrafter"/>
</dbReference>
<reference evidence="8" key="1">
    <citation type="journal article" date="2014" name="Nat. Commun.">
        <title>Developmental gene expression provides clues to relationships between sponge and eumetazoan body plans.</title>
        <authorList>
            <person name="Leininger S."/>
            <person name="Adamski M."/>
            <person name="Bergum B."/>
            <person name="Guder C."/>
            <person name="Liu J."/>
            <person name="Laplante M."/>
            <person name="Brate J."/>
            <person name="Hoffmann F."/>
            <person name="Fortunato S."/>
            <person name="Jordal S."/>
            <person name="Rapp H.T."/>
            <person name="Adamska M."/>
        </authorList>
    </citation>
    <scope>NUCLEOTIDE SEQUENCE</scope>
</reference>
<keyword evidence="5" id="KW-0325">Glycoprotein</keyword>
<comment type="similarity">
    <text evidence="2 6">Belongs to the TGF-beta family.</text>
</comment>
<keyword evidence="4" id="KW-0732">Signal</keyword>
<keyword evidence="6" id="KW-0339">Growth factor</keyword>
<dbReference type="Gene3D" id="2.10.90.10">
    <property type="entry name" value="Cystine-knot cytokines"/>
    <property type="match status" value="1"/>
</dbReference>
<sequence length="263" mass="29080">PHLTEYLVTMSCRHIGRVFTEQVTAAPPSLVLDITQPFRQVMDRIARHQQRHRTDDRLNGAGNAQRCDIAVHAISGDTAVAPQPRLLKCNATQYNSSSSPLLLVYYDDIIETSEAASSPSSAADLEVDSIPDVHSREKRTAASTNVDWASKLQEPCQLVRYITPTQQLMTDMKVLSPPALELNACVGRCHYITNDISQTTHSHIQGVLHYYGLNENAPSEQLIPDACCVPIQLSSVSIVSTNANHAFILRTYPQTLTERCGCR</sequence>
<name>A0A077SQZ4_9METZ</name>
<organism evidence="8">
    <name type="scientific">Sycon ciliatum</name>
    <dbReference type="NCBI Taxonomy" id="27933"/>
    <lineage>
        <taxon>Eukaryota</taxon>
        <taxon>Metazoa</taxon>
        <taxon>Porifera</taxon>
        <taxon>Calcarea</taxon>
        <taxon>Calcaronea</taxon>
        <taxon>Leucosolenida</taxon>
        <taxon>Sycettidae</taxon>
        <taxon>Sycon</taxon>
    </lineage>
</organism>
<dbReference type="InterPro" id="IPR001839">
    <property type="entry name" value="TGF-b_C"/>
</dbReference>
<evidence type="ECO:0000256" key="6">
    <source>
        <dbReference type="RuleBase" id="RU000354"/>
    </source>
</evidence>
<dbReference type="PROSITE" id="PS51362">
    <property type="entry name" value="TGF_BETA_2"/>
    <property type="match status" value="1"/>
</dbReference>
<evidence type="ECO:0000256" key="5">
    <source>
        <dbReference type="ARBA" id="ARBA00023180"/>
    </source>
</evidence>
<evidence type="ECO:0000256" key="1">
    <source>
        <dbReference type="ARBA" id="ARBA00004613"/>
    </source>
</evidence>
<dbReference type="PANTHER" id="PTHR11848:SF263">
    <property type="entry name" value="PROTEIN DECAPENTAPLEGIC"/>
    <property type="match status" value="1"/>
</dbReference>
<dbReference type="SUPFAM" id="SSF57501">
    <property type="entry name" value="Cystine-knot cytokines"/>
    <property type="match status" value="1"/>
</dbReference>
<feature type="non-terminal residue" evidence="8">
    <location>
        <position position="263"/>
    </location>
</feature>
<dbReference type="EMBL" id="HG973400">
    <property type="protein sequence ID" value="CDO67939.1"/>
    <property type="molecule type" value="mRNA"/>
</dbReference>